<evidence type="ECO:0000313" key="3">
    <source>
        <dbReference type="EMBL" id="MEQ2455544.1"/>
    </source>
</evidence>
<sequence length="389" mass="45078">MAKSIPAIVTPEVLQWARSLDRITLEEIALKLKVEVAKVEAWENGSEYPSLIQAKNLAKQYRVPFAYFYLPDTPQKTKRLEKVDYRTFGNWGVSEMSRELRWFLRDIEDRRDTMIELYKEAEVEPVPFTLNISVDTAEAVFATQIRNFLSLTDQIQIKFRKPEAALSFCISRLEEQDFLVFQAAKIQTEEMRGLSIAYDMFPIIALNRKDEPSARLFTLIHELVHILSRTSGICNDMSQDKVQISKIELFCNKIAGLTLVPTPQLKKNRNISLIQQYGLDDAYVNAIARDFAVSKEVILHRLWDIGVIDRTTYFDTFNRYSEEYMAYKNRKKKDGFLPPALDKGTQVGKLYTKTVITAYHAEKLSPREASNYLLGLRVKHFGAIERWCY</sequence>
<dbReference type="InterPro" id="IPR052345">
    <property type="entry name" value="Rad_response_metalloprotease"/>
</dbReference>
<name>A0ABV1EN54_9FIRM</name>
<dbReference type="InterPro" id="IPR010359">
    <property type="entry name" value="IrrE_HExxH"/>
</dbReference>
<dbReference type="InterPro" id="IPR001387">
    <property type="entry name" value="Cro/C1-type_HTH"/>
</dbReference>
<dbReference type="Gene3D" id="1.10.10.2910">
    <property type="match status" value="1"/>
</dbReference>
<dbReference type="PANTHER" id="PTHR43236:SF2">
    <property type="entry name" value="BLL0069 PROTEIN"/>
    <property type="match status" value="1"/>
</dbReference>
<keyword evidence="4" id="KW-1185">Reference proteome</keyword>
<dbReference type="Gene3D" id="1.10.260.40">
    <property type="entry name" value="lambda repressor-like DNA-binding domains"/>
    <property type="match status" value="1"/>
</dbReference>
<proteinExistence type="inferred from homology"/>
<evidence type="ECO:0000259" key="2">
    <source>
        <dbReference type="PROSITE" id="PS50943"/>
    </source>
</evidence>
<accession>A0ABV1EN54</accession>
<evidence type="ECO:0000256" key="1">
    <source>
        <dbReference type="ARBA" id="ARBA00007227"/>
    </source>
</evidence>
<dbReference type="PANTHER" id="PTHR43236">
    <property type="entry name" value="ANTITOXIN HIGA1"/>
    <property type="match status" value="1"/>
</dbReference>
<feature type="domain" description="HTH cro/C1-type" evidence="2">
    <location>
        <begin position="23"/>
        <end position="68"/>
    </location>
</feature>
<organism evidence="3 4">
    <name type="scientific">Flavonifractor hominis</name>
    <dbReference type="NCBI Taxonomy" id="3133178"/>
    <lineage>
        <taxon>Bacteria</taxon>
        <taxon>Bacillati</taxon>
        <taxon>Bacillota</taxon>
        <taxon>Clostridia</taxon>
        <taxon>Eubacteriales</taxon>
        <taxon>Oscillospiraceae</taxon>
        <taxon>Flavonifractor</taxon>
    </lineage>
</organism>
<dbReference type="SMART" id="SM00530">
    <property type="entry name" value="HTH_XRE"/>
    <property type="match status" value="1"/>
</dbReference>
<dbReference type="RefSeq" id="WP_349139221.1">
    <property type="nucleotide sequence ID" value="NZ_JBBMFT010000001.1"/>
</dbReference>
<protein>
    <submittedName>
        <fullName evidence="3">XRE family transcriptional regulator</fullName>
    </submittedName>
</protein>
<dbReference type="CDD" id="cd00093">
    <property type="entry name" value="HTH_XRE"/>
    <property type="match status" value="1"/>
</dbReference>
<dbReference type="Proteomes" id="UP001440599">
    <property type="component" value="Unassembled WGS sequence"/>
</dbReference>
<dbReference type="PROSITE" id="PS50943">
    <property type="entry name" value="HTH_CROC1"/>
    <property type="match status" value="1"/>
</dbReference>
<reference evidence="3 4" key="1">
    <citation type="submission" date="2024-03" db="EMBL/GenBank/DDBJ databases">
        <title>Human intestinal bacterial collection.</title>
        <authorList>
            <person name="Pauvert C."/>
            <person name="Hitch T.C.A."/>
            <person name="Clavel T."/>
        </authorList>
    </citation>
    <scope>NUCLEOTIDE SEQUENCE [LARGE SCALE GENOMIC DNA]</scope>
    <source>
        <strain evidence="3 4">CLA-AP-H34</strain>
    </source>
</reference>
<dbReference type="Pfam" id="PF06114">
    <property type="entry name" value="Peptidase_M78"/>
    <property type="match status" value="1"/>
</dbReference>
<dbReference type="SUPFAM" id="SSF47413">
    <property type="entry name" value="lambda repressor-like DNA-binding domains"/>
    <property type="match status" value="1"/>
</dbReference>
<comment type="caution">
    <text evidence="3">The sequence shown here is derived from an EMBL/GenBank/DDBJ whole genome shotgun (WGS) entry which is preliminary data.</text>
</comment>
<comment type="similarity">
    <text evidence="1">Belongs to the short-chain fatty acyl-CoA assimilation regulator (ScfR) family.</text>
</comment>
<dbReference type="EMBL" id="JBBMFT010000001">
    <property type="protein sequence ID" value="MEQ2455544.1"/>
    <property type="molecule type" value="Genomic_DNA"/>
</dbReference>
<evidence type="ECO:0000313" key="4">
    <source>
        <dbReference type="Proteomes" id="UP001440599"/>
    </source>
</evidence>
<dbReference type="InterPro" id="IPR010982">
    <property type="entry name" value="Lambda_DNA-bd_dom_sf"/>
</dbReference>
<gene>
    <name evidence="3" type="ORF">WMO45_03340</name>
</gene>